<keyword evidence="1" id="KW-1133">Transmembrane helix</keyword>
<dbReference type="EMBL" id="ADNC01000007">
    <property type="protein sequence ID" value="EFF41693.1"/>
    <property type="molecule type" value="Genomic_DNA"/>
</dbReference>
<evidence type="ECO:0000256" key="1">
    <source>
        <dbReference type="SAM" id="Phobius"/>
    </source>
</evidence>
<proteinExistence type="predicted"/>
<dbReference type="OrthoDB" id="393673at2"/>
<evidence type="ECO:0000313" key="2">
    <source>
        <dbReference type="EMBL" id="EFF41693.1"/>
    </source>
</evidence>
<reference evidence="2 3" key="1">
    <citation type="submission" date="2010-03" db="EMBL/GenBank/DDBJ databases">
        <authorList>
            <person name="Glass J.I."/>
            <person name="Benders G.A."/>
            <person name="Durkin A.S."/>
            <person name="Farmerie W.G."/>
            <person name="Hlavinka K."/>
            <person name="Hostetler J."/>
            <person name="Jackson J."/>
            <person name="May M.A."/>
            <person name="Miller R.H."/>
            <person name="Paralanov V."/>
            <person name="Radune D."/>
            <person name="Szczypinski B."/>
            <person name="Brown D.R."/>
        </authorList>
    </citation>
    <scope>NUCLEOTIDE SEQUENCE [LARGE SCALE GENOMIC DNA]</scope>
    <source>
        <strain evidence="2 3">A21JP2</strain>
    </source>
</reference>
<dbReference type="STRING" id="747682.MALL_0541"/>
<dbReference type="eggNOG" id="ENOG5030MPC">
    <property type="taxonomic scope" value="Bacteria"/>
</dbReference>
<protein>
    <submittedName>
        <fullName evidence="2">Uncharacterized protein</fullName>
    </submittedName>
</protein>
<dbReference type="NCBIfam" id="NF045830">
    <property type="entry name" value="MYPU_1760_HExxH"/>
    <property type="match status" value="1"/>
</dbReference>
<feature type="transmembrane region" description="Helical" evidence="1">
    <location>
        <begin position="7"/>
        <end position="31"/>
    </location>
</feature>
<dbReference type="RefSeq" id="WP_005683403.1">
    <property type="nucleotide sequence ID" value="NZ_ADNC01000007.1"/>
</dbReference>
<sequence length="714" mass="82695">MKKGTAWFIVGMLTLGIAIAGVAAGATYYIYPKLNQPSDSNSNPIIKTQTDVDDVVVHETNIDGEKINISSLEKISYPKPLNNSMTNEEYAKHIKDFNVYFDQSKWVIKEYEDKEGNSSNVFFREFIDPINGVKFRDYAYHYDPETKEKRFFLGNNGLIALAIEFRKKVTFGPEVYLIKTINVNDFRIITSDSKGIYIPINRSIYINTTWGIEKGLDIFSKIQLIIPTLFHEYMHHWASTYAEVADNKSEKVFNIFTKKVQTPTITLGPNDEAKLNKDTVLAKSPYTTPIVYYGNNSQHSVGYWNSYFVDNMYNLLNYDSRVVFNTIPNAIKYVDYRKYPDYAFNYLSLNDIYVYANSDKKNSLDGHYDRISEKFNSLKNVVFTSYNAFGDKNKGYTPNQIKYYYSMTELVPREWSKFTLQSGFNNQQPVSFKKAENSNNRWALSWSGLYINTGNQLLFYPSSVADDWTKVYLMDISVVSKDHVGPYTAYHNSVVFPNATSSLELSAWQNIWRSNENIYKVKNRDIAFYDNFLTTMGYGKTISQIMYENNTKWIDFKKGLIDTSESTFQKIRLMGYLPSNTKYEGFVFENKDQTKQLAKFKISPFNDFFKGDKASLEKVLTNGMAFRSYITEQYVDFELVDKTKGIKYWDDKNNNGTYDNGEDVEGEITLPESRYVTTLASYNNKNRDATAFKWYSIGKNQNGEVRIFSKEMPK</sequence>
<dbReference type="InterPro" id="IPR054786">
    <property type="entry name" value="MYPU_1760-like"/>
</dbReference>
<dbReference type="AlphaFoldDB" id="D4XVN5"/>
<comment type="caution">
    <text evidence="2">The sequence shown here is derived from an EMBL/GenBank/DDBJ whole genome shotgun (WGS) entry which is preliminary data.</text>
</comment>
<keyword evidence="1" id="KW-0472">Membrane</keyword>
<dbReference type="Proteomes" id="UP000004757">
    <property type="component" value="Unassembled WGS sequence"/>
</dbReference>
<name>D4XVN5_9BACT</name>
<organism evidence="2 3">
    <name type="scientific">Mycoplasmopsis alligatoris A21JP2</name>
    <dbReference type="NCBI Taxonomy" id="747682"/>
    <lineage>
        <taxon>Bacteria</taxon>
        <taxon>Bacillati</taxon>
        <taxon>Mycoplasmatota</taxon>
        <taxon>Mycoplasmoidales</taxon>
        <taxon>Metamycoplasmataceae</taxon>
        <taxon>Mycoplasmopsis</taxon>
    </lineage>
</organism>
<keyword evidence="3" id="KW-1185">Reference proteome</keyword>
<keyword evidence="1" id="KW-0812">Transmembrane</keyword>
<evidence type="ECO:0000313" key="3">
    <source>
        <dbReference type="Proteomes" id="UP000004757"/>
    </source>
</evidence>
<gene>
    <name evidence="2" type="ORF">MALL_0541</name>
</gene>
<accession>D4XVN5</accession>